<dbReference type="Proteomes" id="UP000024404">
    <property type="component" value="Unassembled WGS sequence"/>
</dbReference>
<dbReference type="EnsemblMetazoa" id="OVOC2340.1">
    <property type="protein sequence ID" value="OVOC2340.1"/>
    <property type="gene ID" value="WBGene00239149"/>
</dbReference>
<proteinExistence type="predicted"/>
<sequence>MITIMTTLVMIVNNPKNAISSIVFDKTVAINLFKSFTEIDQSGSLMSFETMDFFSAAGPQKVKQTTSYNELLKPAKCCFIKKK</sequence>
<keyword evidence="2" id="KW-1185">Reference proteome</keyword>
<reference evidence="2" key="1">
    <citation type="submission" date="2013-10" db="EMBL/GenBank/DDBJ databases">
        <title>Genome sequencing of Onchocerca volvulus.</title>
        <authorList>
            <person name="Cotton J."/>
            <person name="Tsai J."/>
            <person name="Stanley E."/>
            <person name="Tracey A."/>
            <person name="Holroyd N."/>
            <person name="Lustigman S."/>
            <person name="Berriman M."/>
        </authorList>
    </citation>
    <scope>NUCLEOTIDE SEQUENCE</scope>
</reference>
<dbReference type="EMBL" id="CMVM020000073">
    <property type="status" value="NOT_ANNOTATED_CDS"/>
    <property type="molecule type" value="Genomic_DNA"/>
</dbReference>
<dbReference type="AlphaFoldDB" id="A0A8R1TPG0"/>
<name>A0A8R1TPG0_ONCVO</name>
<evidence type="ECO:0000313" key="1">
    <source>
        <dbReference type="EnsemblMetazoa" id="OVOC2340.1"/>
    </source>
</evidence>
<accession>A0A8R1TPG0</accession>
<organism evidence="1 2">
    <name type="scientific">Onchocerca volvulus</name>
    <dbReference type="NCBI Taxonomy" id="6282"/>
    <lineage>
        <taxon>Eukaryota</taxon>
        <taxon>Metazoa</taxon>
        <taxon>Ecdysozoa</taxon>
        <taxon>Nematoda</taxon>
        <taxon>Chromadorea</taxon>
        <taxon>Rhabditida</taxon>
        <taxon>Spirurina</taxon>
        <taxon>Spiruromorpha</taxon>
        <taxon>Filarioidea</taxon>
        <taxon>Onchocercidae</taxon>
        <taxon>Onchocerca</taxon>
    </lineage>
</organism>
<evidence type="ECO:0000313" key="2">
    <source>
        <dbReference type="Proteomes" id="UP000024404"/>
    </source>
</evidence>
<reference evidence="1" key="2">
    <citation type="submission" date="2022-06" db="UniProtKB">
        <authorList>
            <consortium name="EnsemblMetazoa"/>
        </authorList>
    </citation>
    <scope>IDENTIFICATION</scope>
</reference>
<protein>
    <submittedName>
        <fullName evidence="1">Uncharacterized protein</fullName>
    </submittedName>
</protein>